<keyword evidence="3" id="KW-1185">Reference proteome</keyword>
<dbReference type="Pfam" id="PF26616">
    <property type="entry name" value="CorA-like"/>
    <property type="match status" value="1"/>
</dbReference>
<dbReference type="GeneID" id="54465955"/>
<feature type="domain" description="CorA-like transporter" evidence="1">
    <location>
        <begin position="4"/>
        <end position="154"/>
    </location>
</feature>
<dbReference type="AlphaFoldDB" id="A0A6A6YIF1"/>
<evidence type="ECO:0000313" key="4">
    <source>
        <dbReference type="RefSeq" id="XP_033575267.1"/>
    </source>
</evidence>
<evidence type="ECO:0000313" key="3">
    <source>
        <dbReference type="Proteomes" id="UP000504636"/>
    </source>
</evidence>
<dbReference type="InterPro" id="IPR058257">
    <property type="entry name" value="CorA-like_dom"/>
</dbReference>
<protein>
    <recommendedName>
        <fullName evidence="1">CorA-like transporter domain-containing protein</fullName>
    </recommendedName>
</protein>
<dbReference type="Proteomes" id="UP000504636">
    <property type="component" value="Unplaced"/>
</dbReference>
<accession>A0A6A6YIF1</accession>
<dbReference type="EMBL" id="MU003703">
    <property type="protein sequence ID" value="KAF2808303.1"/>
    <property type="molecule type" value="Genomic_DNA"/>
</dbReference>
<reference evidence="4" key="2">
    <citation type="submission" date="2020-04" db="EMBL/GenBank/DDBJ databases">
        <authorList>
            <consortium name="NCBI Genome Project"/>
        </authorList>
    </citation>
    <scope>NUCLEOTIDE SEQUENCE</scope>
    <source>
        <strain evidence="4">CBS 304.34</strain>
    </source>
</reference>
<evidence type="ECO:0000313" key="2">
    <source>
        <dbReference type="EMBL" id="KAF2808303.1"/>
    </source>
</evidence>
<organism evidence="2">
    <name type="scientific">Mytilinidion resinicola</name>
    <dbReference type="NCBI Taxonomy" id="574789"/>
    <lineage>
        <taxon>Eukaryota</taxon>
        <taxon>Fungi</taxon>
        <taxon>Dikarya</taxon>
        <taxon>Ascomycota</taxon>
        <taxon>Pezizomycotina</taxon>
        <taxon>Dothideomycetes</taxon>
        <taxon>Pleosporomycetidae</taxon>
        <taxon>Mytilinidiales</taxon>
        <taxon>Mytilinidiaceae</taxon>
        <taxon>Mytilinidion</taxon>
    </lineage>
</organism>
<gene>
    <name evidence="2 4" type="ORF">BDZ99DRAFT_51628</name>
</gene>
<name>A0A6A6YIF1_9PEZI</name>
<sequence>MFDRLVQFCNVFEEFSTYLLQFGRRIRDAPETSITSHMRLHTDKSSVFGYEICYNIKHFELHGRELKDPWSCRHAAFYQCYSSAEHSSTWIIIQGPSKIQSFIEQSVSAQASVLPTHHEHPLYQHVQFIRLLERNWTSYLITLEEQRRKTSDKILFLSSCKISVELDCNNRRDNKRDQHS</sequence>
<dbReference type="RefSeq" id="XP_033575267.1">
    <property type="nucleotide sequence ID" value="XM_033725062.1"/>
</dbReference>
<reference evidence="2 4" key="1">
    <citation type="journal article" date="2020" name="Stud. Mycol.">
        <title>101 Dothideomycetes genomes: a test case for predicting lifestyles and emergence of pathogens.</title>
        <authorList>
            <person name="Haridas S."/>
            <person name="Albert R."/>
            <person name="Binder M."/>
            <person name="Bloem J."/>
            <person name="Labutti K."/>
            <person name="Salamov A."/>
            <person name="Andreopoulos B."/>
            <person name="Baker S."/>
            <person name="Barry K."/>
            <person name="Bills G."/>
            <person name="Bluhm B."/>
            <person name="Cannon C."/>
            <person name="Castanera R."/>
            <person name="Culley D."/>
            <person name="Daum C."/>
            <person name="Ezra D."/>
            <person name="Gonzalez J."/>
            <person name="Henrissat B."/>
            <person name="Kuo A."/>
            <person name="Liang C."/>
            <person name="Lipzen A."/>
            <person name="Lutzoni F."/>
            <person name="Magnuson J."/>
            <person name="Mondo S."/>
            <person name="Nolan M."/>
            <person name="Ohm R."/>
            <person name="Pangilinan J."/>
            <person name="Park H.-J."/>
            <person name="Ramirez L."/>
            <person name="Alfaro M."/>
            <person name="Sun H."/>
            <person name="Tritt A."/>
            <person name="Yoshinaga Y."/>
            <person name="Zwiers L.-H."/>
            <person name="Turgeon B."/>
            <person name="Goodwin S."/>
            <person name="Spatafora J."/>
            <person name="Crous P."/>
            <person name="Grigoriev I."/>
        </authorList>
    </citation>
    <scope>NUCLEOTIDE SEQUENCE</scope>
    <source>
        <strain evidence="2 4">CBS 304.34</strain>
    </source>
</reference>
<evidence type="ECO:0000259" key="1">
    <source>
        <dbReference type="Pfam" id="PF26616"/>
    </source>
</evidence>
<proteinExistence type="predicted"/>
<reference evidence="4" key="3">
    <citation type="submission" date="2025-04" db="UniProtKB">
        <authorList>
            <consortium name="RefSeq"/>
        </authorList>
    </citation>
    <scope>IDENTIFICATION</scope>
    <source>
        <strain evidence="4">CBS 304.34</strain>
    </source>
</reference>
<dbReference type="OrthoDB" id="5396681at2759"/>